<dbReference type="AlphaFoldDB" id="A0A9R1NP25"/>
<comment type="similarity">
    <text evidence="1">Belongs to the peptidase C1 family.</text>
</comment>
<dbReference type="InterPro" id="IPR000668">
    <property type="entry name" value="Peptidase_C1A_C"/>
</dbReference>
<dbReference type="PROSITE" id="PS00640">
    <property type="entry name" value="THIOL_PROTEASE_ASN"/>
    <property type="match status" value="1"/>
</dbReference>
<dbReference type="InterPro" id="IPR000169">
    <property type="entry name" value="Pept_cys_AS"/>
</dbReference>
<dbReference type="GO" id="GO:0008234">
    <property type="term" value="F:cysteine-type peptidase activity"/>
    <property type="evidence" value="ECO:0007669"/>
    <property type="project" value="UniProtKB-KW"/>
</dbReference>
<evidence type="ECO:0000313" key="12">
    <source>
        <dbReference type="Proteomes" id="UP000324705"/>
    </source>
</evidence>
<evidence type="ECO:0000259" key="10">
    <source>
        <dbReference type="SMART" id="SM00848"/>
    </source>
</evidence>
<dbReference type="SUPFAM" id="SSF54001">
    <property type="entry name" value="Cysteine proteinases"/>
    <property type="match status" value="1"/>
</dbReference>
<dbReference type="InterPro" id="IPR013201">
    <property type="entry name" value="Prot_inhib_I29"/>
</dbReference>
<evidence type="ECO:0000256" key="8">
    <source>
        <dbReference type="ARBA" id="ARBA00023180"/>
    </source>
</evidence>
<dbReference type="SMART" id="SM00848">
    <property type="entry name" value="Inhibitor_I29"/>
    <property type="match status" value="1"/>
</dbReference>
<sequence>MRPPLPPAWLPPRNAPHRLYLMTPPVQDRLPSKVSIRTMAARLVVLLALVHAGVSAEDVIRQVTDGGHGAGRPGLLPEAQFAAFVRRHGKQYSGPEEYARRLRVFAANVARAAAHQALDPGARHGVTPFSDLTREEFEARHTGLAGAGDVLRSVRGMPAAAPATEEEVAALPASFDWRDKGAVTDVKMQGVCGSCWAFSTTGVVEGANFVATGKLLNLSEQQLVDCDHTCDAVAKTECNSGCSGGLMTNAYKYLMSSGGLMEQAVYPYTGAQGTCRFDRSKVAVRVANFTAVPLDEDQMRAALVRGGPLAVGLNAAFMQTYVGGVSCPLICPRALVNHGVLLVGYGARGFSALRLGYRPYWLIKNSWGQQWGEGGYYKLCRGRNVCGVDSMVSAVAVAP</sequence>
<dbReference type="PROSITE" id="PS00139">
    <property type="entry name" value="THIOL_PROTEASE_CYS"/>
    <property type="match status" value="1"/>
</dbReference>
<dbReference type="SMART" id="SM00645">
    <property type="entry name" value="Pept_C1"/>
    <property type="match status" value="1"/>
</dbReference>
<keyword evidence="8" id="KW-0325">Glycoprotein</keyword>
<name>A0A9R1NP25_TRITD</name>
<dbReference type="FunFam" id="3.90.70.10:FF:000057">
    <property type="entry name" value="Cysteine protease RD19A"/>
    <property type="match status" value="1"/>
</dbReference>
<dbReference type="GO" id="GO:0006508">
    <property type="term" value="P:proteolysis"/>
    <property type="evidence" value="ECO:0007669"/>
    <property type="project" value="UniProtKB-KW"/>
</dbReference>
<evidence type="ECO:0000259" key="9">
    <source>
        <dbReference type="SMART" id="SM00645"/>
    </source>
</evidence>
<dbReference type="Gramene" id="TRITD2Av1G064660.1">
    <property type="protein sequence ID" value="TRITD2Av1G064660.1"/>
    <property type="gene ID" value="TRITD2Av1G064660"/>
</dbReference>
<evidence type="ECO:0000256" key="7">
    <source>
        <dbReference type="ARBA" id="ARBA00023157"/>
    </source>
</evidence>
<keyword evidence="6" id="KW-0865">Zymogen</keyword>
<evidence type="ECO:0000256" key="5">
    <source>
        <dbReference type="ARBA" id="ARBA00022807"/>
    </source>
</evidence>
<dbReference type="CDD" id="cd02248">
    <property type="entry name" value="Peptidase_C1A"/>
    <property type="match status" value="1"/>
</dbReference>
<dbReference type="Pfam" id="PF08246">
    <property type="entry name" value="Inhibitor_I29"/>
    <property type="match status" value="1"/>
</dbReference>
<dbReference type="PROSITE" id="PS00639">
    <property type="entry name" value="THIOL_PROTEASE_HIS"/>
    <property type="match status" value="1"/>
</dbReference>
<keyword evidence="3" id="KW-0732">Signal</keyword>
<dbReference type="InterPro" id="IPR038765">
    <property type="entry name" value="Papain-like_cys_pep_sf"/>
</dbReference>
<keyword evidence="12" id="KW-1185">Reference proteome</keyword>
<accession>A0A9R1NP25</accession>
<dbReference type="PRINTS" id="PR00705">
    <property type="entry name" value="PAPAIN"/>
</dbReference>
<dbReference type="EMBL" id="LT934113">
    <property type="protein sequence ID" value="VAH28479.1"/>
    <property type="molecule type" value="Genomic_DNA"/>
</dbReference>
<evidence type="ECO:0000256" key="4">
    <source>
        <dbReference type="ARBA" id="ARBA00022801"/>
    </source>
</evidence>
<dbReference type="Gene3D" id="3.90.70.10">
    <property type="entry name" value="Cysteine proteinases"/>
    <property type="match status" value="1"/>
</dbReference>
<keyword evidence="5" id="KW-0788">Thiol protease</keyword>
<feature type="domain" description="Cathepsin propeptide inhibitor" evidence="10">
    <location>
        <begin position="81"/>
        <end position="137"/>
    </location>
</feature>
<evidence type="ECO:0000256" key="1">
    <source>
        <dbReference type="ARBA" id="ARBA00008455"/>
    </source>
</evidence>
<dbReference type="InterPro" id="IPR039417">
    <property type="entry name" value="Peptidase_C1A_papain-like"/>
</dbReference>
<protein>
    <submittedName>
        <fullName evidence="11">Uncharacterized protein</fullName>
    </submittedName>
</protein>
<evidence type="ECO:0000256" key="6">
    <source>
        <dbReference type="ARBA" id="ARBA00023145"/>
    </source>
</evidence>
<dbReference type="InterPro" id="IPR025660">
    <property type="entry name" value="Pept_his_AS"/>
</dbReference>
<dbReference type="InterPro" id="IPR013128">
    <property type="entry name" value="Peptidase_C1A"/>
</dbReference>
<evidence type="ECO:0000256" key="2">
    <source>
        <dbReference type="ARBA" id="ARBA00022670"/>
    </source>
</evidence>
<feature type="domain" description="Peptidase C1A papain C-terminal" evidence="9">
    <location>
        <begin position="171"/>
        <end position="396"/>
    </location>
</feature>
<keyword evidence="4" id="KW-0378">Hydrolase</keyword>
<dbReference type="Proteomes" id="UP000324705">
    <property type="component" value="Chromosome 2A"/>
</dbReference>
<dbReference type="PANTHER" id="PTHR12411">
    <property type="entry name" value="CYSTEINE PROTEASE FAMILY C1-RELATED"/>
    <property type="match status" value="1"/>
</dbReference>
<keyword evidence="7" id="KW-1015">Disulfide bond</keyword>
<proteinExistence type="inferred from homology"/>
<dbReference type="GO" id="GO:0000323">
    <property type="term" value="C:lytic vacuole"/>
    <property type="evidence" value="ECO:0007669"/>
    <property type="project" value="UniProtKB-ARBA"/>
</dbReference>
<dbReference type="OMA" id="RSATPFW"/>
<dbReference type="Pfam" id="PF00112">
    <property type="entry name" value="Peptidase_C1"/>
    <property type="match status" value="1"/>
</dbReference>
<evidence type="ECO:0000313" key="11">
    <source>
        <dbReference type="EMBL" id="VAH28479.1"/>
    </source>
</evidence>
<organism evidence="11 12">
    <name type="scientific">Triticum turgidum subsp. durum</name>
    <name type="common">Durum wheat</name>
    <name type="synonym">Triticum durum</name>
    <dbReference type="NCBI Taxonomy" id="4567"/>
    <lineage>
        <taxon>Eukaryota</taxon>
        <taxon>Viridiplantae</taxon>
        <taxon>Streptophyta</taxon>
        <taxon>Embryophyta</taxon>
        <taxon>Tracheophyta</taxon>
        <taxon>Spermatophyta</taxon>
        <taxon>Magnoliopsida</taxon>
        <taxon>Liliopsida</taxon>
        <taxon>Poales</taxon>
        <taxon>Poaceae</taxon>
        <taxon>BOP clade</taxon>
        <taxon>Pooideae</taxon>
        <taxon>Triticodae</taxon>
        <taxon>Triticeae</taxon>
        <taxon>Triticinae</taxon>
        <taxon>Triticum</taxon>
    </lineage>
</organism>
<reference evidence="11 12" key="1">
    <citation type="submission" date="2017-09" db="EMBL/GenBank/DDBJ databases">
        <authorList>
            <consortium name="International Durum Wheat Genome Sequencing Consortium (IDWGSC)"/>
            <person name="Milanesi L."/>
        </authorList>
    </citation>
    <scope>NUCLEOTIDE SEQUENCE [LARGE SCALE GENOMIC DNA]</scope>
    <source>
        <strain evidence="12">cv. Svevo</strain>
    </source>
</reference>
<dbReference type="InterPro" id="IPR025661">
    <property type="entry name" value="Pept_asp_AS"/>
</dbReference>
<evidence type="ECO:0000256" key="3">
    <source>
        <dbReference type="ARBA" id="ARBA00022729"/>
    </source>
</evidence>
<gene>
    <name evidence="11" type="ORF">TRITD_2Av1G064660</name>
</gene>
<keyword evidence="2" id="KW-0645">Protease</keyword>